<accession>A0ABZ3IRQ0</accession>
<sequence length="156" mass="16606">MKIVDRATSGIISKTLHAAGKTVVFTNGCFDILHAGHVRYLAGARQLGDCLIVGLNSDSSVRQLKGPNRPVNCQEDRAEVLAGLAAVDYVVVFDETTAENLVAVVQPDVYAKGGDYIIEKLPEGKIVTAHGGRIVLVPEVPGRSSSNIIAKISREI</sequence>
<proteinExistence type="predicted"/>
<evidence type="ECO:0000256" key="7">
    <source>
        <dbReference type="ARBA" id="ARBA00047428"/>
    </source>
</evidence>
<reference evidence="9" key="1">
    <citation type="submission" date="2024-05" db="EMBL/GenBank/DDBJ databases">
        <title>Isolation and characterization of Sporomusa carbonis sp. nov., a carboxydotrophic hydrogenogen in the genus of Sporomusa isolated from a charcoal burning pile.</title>
        <authorList>
            <person name="Boeer T."/>
            <person name="Rosenbaum F."/>
            <person name="Eysell L."/>
            <person name="Mueller V."/>
            <person name="Daniel R."/>
            <person name="Poehlein A."/>
        </authorList>
    </citation>
    <scope>NUCLEOTIDE SEQUENCE [LARGE SCALE GENOMIC DNA]</scope>
    <source>
        <strain evidence="9">DSM 10669</strain>
    </source>
</reference>
<dbReference type="EC" id="2.7.7.70" evidence="1"/>
<evidence type="ECO:0000256" key="1">
    <source>
        <dbReference type="ARBA" id="ARBA00012519"/>
    </source>
</evidence>
<keyword evidence="6" id="KW-0119">Carbohydrate metabolism</keyword>
<dbReference type="Proteomes" id="UP000216752">
    <property type="component" value="Chromosome"/>
</dbReference>
<organism evidence="9 10">
    <name type="scientific">Sporomusa silvacetica DSM 10669</name>
    <dbReference type="NCBI Taxonomy" id="1123289"/>
    <lineage>
        <taxon>Bacteria</taxon>
        <taxon>Bacillati</taxon>
        <taxon>Bacillota</taxon>
        <taxon>Negativicutes</taxon>
        <taxon>Selenomonadales</taxon>
        <taxon>Sporomusaceae</taxon>
        <taxon>Sporomusa</taxon>
    </lineage>
</organism>
<dbReference type="InterPro" id="IPR011914">
    <property type="entry name" value="RfaE_dom_II"/>
</dbReference>
<keyword evidence="5" id="KW-0067">ATP-binding</keyword>
<dbReference type="Pfam" id="PF01467">
    <property type="entry name" value="CTP_transf_like"/>
    <property type="match status" value="1"/>
</dbReference>
<dbReference type="PANTHER" id="PTHR43793:SF2">
    <property type="entry name" value="BIFUNCTIONAL PROTEIN HLDE"/>
    <property type="match status" value="1"/>
</dbReference>
<dbReference type="EMBL" id="CP155573">
    <property type="protein sequence ID" value="XFO68084.1"/>
    <property type="molecule type" value="Genomic_DNA"/>
</dbReference>
<dbReference type="PANTHER" id="PTHR43793">
    <property type="entry name" value="FAD SYNTHASE"/>
    <property type="match status" value="1"/>
</dbReference>
<keyword evidence="4" id="KW-0547">Nucleotide-binding</keyword>
<gene>
    <name evidence="9" type="primary">hldE_2</name>
    <name evidence="9" type="ORF">SPSIL_043040</name>
</gene>
<dbReference type="RefSeq" id="WP_094603889.1">
    <property type="nucleotide sequence ID" value="NZ_CP155573.1"/>
</dbReference>
<evidence type="ECO:0000313" key="9">
    <source>
        <dbReference type="EMBL" id="XFO68084.1"/>
    </source>
</evidence>
<evidence type="ECO:0000313" key="10">
    <source>
        <dbReference type="Proteomes" id="UP000216752"/>
    </source>
</evidence>
<evidence type="ECO:0000256" key="5">
    <source>
        <dbReference type="ARBA" id="ARBA00022840"/>
    </source>
</evidence>
<dbReference type="NCBIfam" id="TIGR02199">
    <property type="entry name" value="rfaE_dom_II"/>
    <property type="match status" value="1"/>
</dbReference>
<dbReference type="NCBIfam" id="TIGR00125">
    <property type="entry name" value="cyt_tran_rel"/>
    <property type="match status" value="1"/>
</dbReference>
<evidence type="ECO:0000256" key="3">
    <source>
        <dbReference type="ARBA" id="ARBA00022695"/>
    </source>
</evidence>
<dbReference type="InterPro" id="IPR014729">
    <property type="entry name" value="Rossmann-like_a/b/a_fold"/>
</dbReference>
<dbReference type="SUPFAM" id="SSF52374">
    <property type="entry name" value="Nucleotidylyl transferase"/>
    <property type="match status" value="1"/>
</dbReference>
<protein>
    <recommendedName>
        <fullName evidence="1">D-glycero-beta-D-manno-heptose 1-phosphate adenylyltransferase</fullName>
        <ecNumber evidence="1">2.7.7.70</ecNumber>
    </recommendedName>
</protein>
<keyword evidence="10" id="KW-1185">Reference proteome</keyword>
<evidence type="ECO:0000256" key="2">
    <source>
        <dbReference type="ARBA" id="ARBA00022679"/>
    </source>
</evidence>
<evidence type="ECO:0000256" key="6">
    <source>
        <dbReference type="ARBA" id="ARBA00023277"/>
    </source>
</evidence>
<name>A0ABZ3IRQ0_9FIRM</name>
<comment type="catalytic activity">
    <reaction evidence="7">
        <text>D-glycero-beta-D-manno-heptose 1-phosphate + ATP + H(+) = ADP-D-glycero-beta-D-manno-heptose + diphosphate</text>
        <dbReference type="Rhea" id="RHEA:27465"/>
        <dbReference type="ChEBI" id="CHEBI:15378"/>
        <dbReference type="ChEBI" id="CHEBI:30616"/>
        <dbReference type="ChEBI" id="CHEBI:33019"/>
        <dbReference type="ChEBI" id="CHEBI:59967"/>
        <dbReference type="ChEBI" id="CHEBI:61593"/>
        <dbReference type="EC" id="2.7.7.70"/>
    </reaction>
</comment>
<evidence type="ECO:0000259" key="8">
    <source>
        <dbReference type="Pfam" id="PF01467"/>
    </source>
</evidence>
<dbReference type="InterPro" id="IPR004821">
    <property type="entry name" value="Cyt_trans-like"/>
</dbReference>
<evidence type="ECO:0000256" key="4">
    <source>
        <dbReference type="ARBA" id="ARBA00022741"/>
    </source>
</evidence>
<feature type="domain" description="Cytidyltransferase-like" evidence="8">
    <location>
        <begin position="25"/>
        <end position="119"/>
    </location>
</feature>
<keyword evidence="3" id="KW-0548">Nucleotidyltransferase</keyword>
<dbReference type="Gene3D" id="3.40.50.620">
    <property type="entry name" value="HUPs"/>
    <property type="match status" value="1"/>
</dbReference>
<keyword evidence="2" id="KW-0808">Transferase</keyword>
<dbReference type="InterPro" id="IPR050385">
    <property type="entry name" value="Archaeal_FAD_synthase"/>
</dbReference>